<evidence type="ECO:0000256" key="8">
    <source>
        <dbReference type="PROSITE-ProRule" id="PRU01360"/>
    </source>
</evidence>
<keyword evidence="14" id="KW-1185">Reference proteome</keyword>
<dbReference type="InterPro" id="IPR039426">
    <property type="entry name" value="TonB-dep_rcpt-like"/>
</dbReference>
<dbReference type="InterPro" id="IPR000531">
    <property type="entry name" value="Beta-barrel_TonB"/>
</dbReference>
<reference evidence="14" key="1">
    <citation type="journal article" date="2019" name="Int. J. Syst. Evol. Microbiol.">
        <title>The Global Catalogue of Microorganisms (GCM) 10K type strain sequencing project: providing services to taxonomists for standard genome sequencing and annotation.</title>
        <authorList>
            <consortium name="The Broad Institute Genomics Platform"/>
            <consortium name="The Broad Institute Genome Sequencing Center for Infectious Disease"/>
            <person name="Wu L."/>
            <person name="Ma J."/>
        </authorList>
    </citation>
    <scope>NUCLEOTIDE SEQUENCE [LARGE SCALE GENOMIC DNA]</scope>
    <source>
        <strain evidence="14">JCM 18283</strain>
    </source>
</reference>
<dbReference type="SUPFAM" id="SSF56935">
    <property type="entry name" value="Porins"/>
    <property type="match status" value="1"/>
</dbReference>
<evidence type="ECO:0000256" key="1">
    <source>
        <dbReference type="ARBA" id="ARBA00004571"/>
    </source>
</evidence>
<dbReference type="Gene3D" id="2.40.170.20">
    <property type="entry name" value="TonB-dependent receptor, beta-barrel domain"/>
    <property type="match status" value="1"/>
</dbReference>
<name>A0ABP9G4M9_9SPHI</name>
<dbReference type="PROSITE" id="PS52016">
    <property type="entry name" value="TONB_DEPENDENT_REC_3"/>
    <property type="match status" value="1"/>
</dbReference>
<dbReference type="RefSeq" id="WP_345333370.1">
    <property type="nucleotide sequence ID" value="NZ_BAABJI010000004.1"/>
</dbReference>
<dbReference type="InterPro" id="IPR008969">
    <property type="entry name" value="CarboxyPept-like_regulatory"/>
</dbReference>
<keyword evidence="2 8" id="KW-0813">Transport</keyword>
<evidence type="ECO:0000259" key="12">
    <source>
        <dbReference type="Pfam" id="PF07715"/>
    </source>
</evidence>
<keyword evidence="7 8" id="KW-0998">Cell outer membrane</keyword>
<sequence length="981" mass="107822">MRRFYLKNYVLLLAMMLVSGFAFAQSGSISGTVLDTKRESLPGVSVTVDGTTVGTATDMNGAFKLNSVSAGTHTITAKYIGYTTLIKTVTVTAGQTTNVEFLLTAESQSLNEVVVIGYGTQQKKELTGSITSISSKDFQKGTITSPEQLINGKLPGVQIVSGGGQPGAGSEIRIRAGASLNASNAPLIVVDNVPLNNESIPGVANPLTLINPNDIENFTVLKDANATAIYGSRASNGVILITTKKGGSGKPQINVTSQNSIATVARKVNNLSAAEVRDYVNANGTQAQKDLLGDANTDWQKEIFRNAFTTDNNVSVTGKKANTPYRLNIGYLNQDGILMRDNMNRVSGALTLSPKFLDNHLKIDLNLKGSYSRSTFANQGAIGSAIMFDPTQAVNAENKYGNYFEWTSGDVPNPNAPRNPVALIEQRDDKGRAARSFGNLQVDYTLPFLPELRANVNLGYDISRGQGTTVIPDFAAQNYATKGLRSRYMNDINNKVLEFFLAYKKDFKSINSNLDAIAGYGYYDNKRTNFAYASYQFDGTTAISNPVFPYDIPRSRLLSYYGRAIYTYAGKYILSGTVRTDGSSRFSPENRNRWGVFPSGAFTWRISEEPMLKSSNVLSDLKLRLSYGVTGQQDIGSLYSYLPNYAKSSNESQYQFGNEFYYMYAPLAYDKDIKWETTATSNIGLDFGFLNGRLAGKLDVFYKKTKDLLAVVNIPVGSNFSNQLLTNVGNMENKGVELELNGSIIKSKKLNWDMGFNFTYLQNKVTNLTLVDNPNYFQQAGSITGATGNFIQVHTAGKAPFSYYVYKQVYGTDGKPLEGVYEDLNGDGSITASDRYFYKSPAPKFLMGFSTSLNYQRWTLATVLRASLGNYMYDNVSSNLATRSNLLNPAGSINNAPVEFLNSGFTINQYNSDYFIRNASFLKMDNLSLSYNIGRYNFSANVQNVFVVSKYKGVDPEIFNGIDYTLYPRPRIYTLGVNVGF</sequence>
<dbReference type="EMBL" id="BAABJI010000004">
    <property type="protein sequence ID" value="GAA4927663.1"/>
    <property type="molecule type" value="Genomic_DNA"/>
</dbReference>
<evidence type="ECO:0000256" key="9">
    <source>
        <dbReference type="RuleBase" id="RU003357"/>
    </source>
</evidence>
<keyword evidence="5 9" id="KW-0798">TonB box</keyword>
<feature type="domain" description="TonB-dependent receptor-like beta-barrel" evidence="11">
    <location>
        <begin position="400"/>
        <end position="945"/>
    </location>
</feature>
<evidence type="ECO:0000256" key="3">
    <source>
        <dbReference type="ARBA" id="ARBA00022452"/>
    </source>
</evidence>
<evidence type="ECO:0000313" key="14">
    <source>
        <dbReference type="Proteomes" id="UP001501436"/>
    </source>
</evidence>
<protein>
    <submittedName>
        <fullName evidence="13">TonB-dependent receptor</fullName>
    </submittedName>
</protein>
<dbReference type="Pfam" id="PF00593">
    <property type="entry name" value="TonB_dep_Rec_b-barrel"/>
    <property type="match status" value="1"/>
</dbReference>
<evidence type="ECO:0000256" key="4">
    <source>
        <dbReference type="ARBA" id="ARBA00022692"/>
    </source>
</evidence>
<evidence type="ECO:0000313" key="13">
    <source>
        <dbReference type="EMBL" id="GAA4927663.1"/>
    </source>
</evidence>
<dbReference type="SUPFAM" id="SSF49464">
    <property type="entry name" value="Carboxypeptidase regulatory domain-like"/>
    <property type="match status" value="1"/>
</dbReference>
<keyword evidence="6 8" id="KW-0472">Membrane</keyword>
<accession>A0ABP9G4M9</accession>
<feature type="domain" description="TonB-dependent receptor plug" evidence="12">
    <location>
        <begin position="123"/>
        <end position="238"/>
    </location>
</feature>
<dbReference type="InterPro" id="IPR023996">
    <property type="entry name" value="TonB-dep_OMP_SusC/RagA"/>
</dbReference>
<evidence type="ECO:0000256" key="7">
    <source>
        <dbReference type="ARBA" id="ARBA00023237"/>
    </source>
</evidence>
<dbReference type="InterPro" id="IPR023997">
    <property type="entry name" value="TonB-dep_OMP_SusC/RagA_CS"/>
</dbReference>
<dbReference type="Gene3D" id="2.170.130.10">
    <property type="entry name" value="TonB-dependent receptor, plug domain"/>
    <property type="match status" value="1"/>
</dbReference>
<dbReference type="Proteomes" id="UP001501436">
    <property type="component" value="Unassembled WGS sequence"/>
</dbReference>
<feature type="chain" id="PRO_5046574692" evidence="10">
    <location>
        <begin position="25"/>
        <end position="981"/>
    </location>
</feature>
<dbReference type="Pfam" id="PF13715">
    <property type="entry name" value="CarbopepD_reg_2"/>
    <property type="match status" value="1"/>
</dbReference>
<gene>
    <name evidence="13" type="ORF">GCM10023313_35270</name>
</gene>
<feature type="signal peptide" evidence="10">
    <location>
        <begin position="1"/>
        <end position="24"/>
    </location>
</feature>
<organism evidence="13 14">
    <name type="scientific">Mucilaginibacter defluvii</name>
    <dbReference type="NCBI Taxonomy" id="1196019"/>
    <lineage>
        <taxon>Bacteria</taxon>
        <taxon>Pseudomonadati</taxon>
        <taxon>Bacteroidota</taxon>
        <taxon>Sphingobacteriia</taxon>
        <taxon>Sphingobacteriales</taxon>
        <taxon>Sphingobacteriaceae</taxon>
        <taxon>Mucilaginibacter</taxon>
    </lineage>
</organism>
<dbReference type="Pfam" id="PF07715">
    <property type="entry name" value="Plug"/>
    <property type="match status" value="1"/>
</dbReference>
<proteinExistence type="inferred from homology"/>
<dbReference type="Gene3D" id="2.60.40.1120">
    <property type="entry name" value="Carboxypeptidase-like, regulatory domain"/>
    <property type="match status" value="1"/>
</dbReference>
<evidence type="ECO:0000256" key="5">
    <source>
        <dbReference type="ARBA" id="ARBA00023077"/>
    </source>
</evidence>
<keyword evidence="13" id="KW-0675">Receptor</keyword>
<comment type="similarity">
    <text evidence="8 9">Belongs to the TonB-dependent receptor family.</text>
</comment>
<evidence type="ECO:0000256" key="6">
    <source>
        <dbReference type="ARBA" id="ARBA00023136"/>
    </source>
</evidence>
<dbReference type="InterPro" id="IPR037066">
    <property type="entry name" value="Plug_dom_sf"/>
</dbReference>
<dbReference type="NCBIfam" id="TIGR04057">
    <property type="entry name" value="SusC_RagA_signa"/>
    <property type="match status" value="1"/>
</dbReference>
<dbReference type="InterPro" id="IPR036942">
    <property type="entry name" value="Beta-barrel_TonB_sf"/>
</dbReference>
<dbReference type="InterPro" id="IPR012910">
    <property type="entry name" value="Plug_dom"/>
</dbReference>
<keyword evidence="10" id="KW-0732">Signal</keyword>
<evidence type="ECO:0000256" key="10">
    <source>
        <dbReference type="SAM" id="SignalP"/>
    </source>
</evidence>
<keyword evidence="3 8" id="KW-1134">Transmembrane beta strand</keyword>
<evidence type="ECO:0000256" key="2">
    <source>
        <dbReference type="ARBA" id="ARBA00022448"/>
    </source>
</evidence>
<comment type="subcellular location">
    <subcellularLocation>
        <location evidence="1 8">Cell outer membrane</location>
        <topology evidence="1 8">Multi-pass membrane protein</topology>
    </subcellularLocation>
</comment>
<keyword evidence="4 8" id="KW-0812">Transmembrane</keyword>
<evidence type="ECO:0000259" key="11">
    <source>
        <dbReference type="Pfam" id="PF00593"/>
    </source>
</evidence>
<comment type="caution">
    <text evidence="13">The sequence shown here is derived from an EMBL/GenBank/DDBJ whole genome shotgun (WGS) entry which is preliminary data.</text>
</comment>
<dbReference type="NCBIfam" id="TIGR04056">
    <property type="entry name" value="OMP_RagA_SusC"/>
    <property type="match status" value="1"/>
</dbReference>